<feature type="chain" id="PRO_5036379842" description="RxLR effector protein" evidence="1">
    <location>
        <begin position="19"/>
        <end position="55"/>
    </location>
</feature>
<evidence type="ECO:0000313" key="16">
    <source>
        <dbReference type="Proteomes" id="UP000440732"/>
    </source>
</evidence>
<dbReference type="Proteomes" id="UP000433483">
    <property type="component" value="Unassembled WGS sequence"/>
</dbReference>
<dbReference type="Proteomes" id="UP000486351">
    <property type="component" value="Unassembled WGS sequence"/>
</dbReference>
<evidence type="ECO:0000313" key="17">
    <source>
        <dbReference type="Proteomes" id="UP000441208"/>
    </source>
</evidence>
<gene>
    <name evidence="10" type="ORF">PF001_g19148</name>
    <name evidence="9" type="ORF">PF002_g21303</name>
    <name evidence="8" type="ORF">PF004_g18562</name>
    <name evidence="7" type="ORF">PF005_g19682</name>
    <name evidence="6" type="ORF">PF006_g18629</name>
    <name evidence="4" type="ORF">PF007_g19687</name>
    <name evidence="11" type="ORF">PF008_g18975</name>
    <name evidence="2" type="ORF">PF009_g20619</name>
    <name evidence="5" type="ORF">PF010_g18946</name>
    <name evidence="3" type="ORF">PF011_g18434</name>
</gene>
<dbReference type="Proteomes" id="UP000460718">
    <property type="component" value="Unassembled WGS sequence"/>
</dbReference>
<evidence type="ECO:0000313" key="19">
    <source>
        <dbReference type="Proteomes" id="UP000476176"/>
    </source>
</evidence>
<evidence type="ECO:0000313" key="12">
    <source>
        <dbReference type="Proteomes" id="UP000429523"/>
    </source>
</evidence>
<evidence type="ECO:0000313" key="8">
    <source>
        <dbReference type="EMBL" id="KAE9201950.1"/>
    </source>
</evidence>
<reference evidence="18 19" key="1">
    <citation type="submission" date="2018-09" db="EMBL/GenBank/DDBJ databases">
        <title>Genomic investigation of the strawberry pathogen Phytophthora fragariae indicates pathogenicity is determined by transcriptional variation in three key races.</title>
        <authorList>
            <person name="Adams T.M."/>
            <person name="Armitage A.D."/>
            <person name="Sobczyk M.K."/>
            <person name="Bates H.J."/>
            <person name="Dunwell J.M."/>
            <person name="Nellist C.F."/>
            <person name="Harrison R.J."/>
        </authorList>
    </citation>
    <scope>NUCLEOTIDE SEQUENCE [LARGE SCALE GENOMIC DNA]</scope>
    <source>
        <strain evidence="10 14">A4</strain>
        <strain evidence="9 15">BC-1</strain>
        <strain evidence="8 19">BC-23</strain>
        <strain evidence="7 13">NOV-27</strain>
        <strain evidence="6 16">NOV-5</strain>
        <strain evidence="4 17">NOV-71</strain>
        <strain evidence="11 20">NOV-77</strain>
        <strain evidence="2 12">NOV-9</strain>
        <strain evidence="5 21">ONT-3</strain>
        <strain evidence="3 18">SCRP245</strain>
    </source>
</reference>
<evidence type="ECO:0000313" key="21">
    <source>
        <dbReference type="Proteomes" id="UP000488956"/>
    </source>
</evidence>
<evidence type="ECO:0000313" key="3">
    <source>
        <dbReference type="EMBL" id="KAE8990247.1"/>
    </source>
</evidence>
<dbReference type="Proteomes" id="UP000441208">
    <property type="component" value="Unassembled WGS sequence"/>
</dbReference>
<dbReference type="EMBL" id="QXFZ01001515">
    <property type="protein sequence ID" value="KAE9089178.1"/>
    <property type="molecule type" value="Genomic_DNA"/>
</dbReference>
<comment type="caution">
    <text evidence="3">The sequence shown here is derived from an EMBL/GenBank/DDBJ whole genome shotgun (WGS) entry which is preliminary data.</text>
</comment>
<dbReference type="EMBL" id="QXFY01001488">
    <property type="protein sequence ID" value="KAE9316560.1"/>
    <property type="molecule type" value="Genomic_DNA"/>
</dbReference>
<evidence type="ECO:0000313" key="4">
    <source>
        <dbReference type="EMBL" id="KAE9089178.1"/>
    </source>
</evidence>
<evidence type="ECO:0000256" key="1">
    <source>
        <dbReference type="SAM" id="SignalP"/>
    </source>
</evidence>
<dbReference type="Proteomes" id="UP000488956">
    <property type="component" value="Unassembled WGS sequence"/>
</dbReference>
<dbReference type="EMBL" id="QXFX01001482">
    <property type="protein sequence ID" value="KAE9089548.1"/>
    <property type="molecule type" value="Genomic_DNA"/>
</dbReference>
<feature type="signal peptide" evidence="1">
    <location>
        <begin position="1"/>
        <end position="18"/>
    </location>
</feature>
<dbReference type="Proteomes" id="UP000440367">
    <property type="component" value="Unassembled WGS sequence"/>
</dbReference>
<evidence type="ECO:0000313" key="13">
    <source>
        <dbReference type="Proteomes" id="UP000433483"/>
    </source>
</evidence>
<sequence length="55" mass="5844">MLHRRAVLRAFTFAITSALVAHEALSAGARAYKDMALSAGLPSSRGCRVVLDRSA</sequence>
<evidence type="ECO:0000313" key="7">
    <source>
        <dbReference type="EMBL" id="KAE9189332.1"/>
    </source>
</evidence>
<dbReference type="Proteomes" id="UP000437068">
    <property type="component" value="Unassembled WGS sequence"/>
</dbReference>
<evidence type="ECO:0000313" key="9">
    <source>
        <dbReference type="EMBL" id="KAE9202230.1"/>
    </source>
</evidence>
<evidence type="ECO:0000313" key="10">
    <source>
        <dbReference type="EMBL" id="KAE9291464.1"/>
    </source>
</evidence>
<evidence type="ECO:0000313" key="5">
    <source>
        <dbReference type="EMBL" id="KAE9089548.1"/>
    </source>
</evidence>
<dbReference type="EMBL" id="QXGE01001527">
    <property type="protein sequence ID" value="KAE9291464.1"/>
    <property type="molecule type" value="Genomic_DNA"/>
</dbReference>
<dbReference type="EMBL" id="QXGD01001623">
    <property type="protein sequence ID" value="KAE9202230.1"/>
    <property type="molecule type" value="Genomic_DNA"/>
</dbReference>
<evidence type="ECO:0000313" key="11">
    <source>
        <dbReference type="EMBL" id="KAE9316560.1"/>
    </source>
</evidence>
<keyword evidence="1" id="KW-0732">Signal</keyword>
<accession>A0A6A3J925</accession>
<dbReference type="AlphaFoldDB" id="A0A6A3J925"/>
<evidence type="ECO:0000313" key="6">
    <source>
        <dbReference type="EMBL" id="KAE9118274.1"/>
    </source>
</evidence>
<dbReference type="Proteomes" id="UP000476176">
    <property type="component" value="Unassembled WGS sequence"/>
</dbReference>
<evidence type="ECO:0000313" key="20">
    <source>
        <dbReference type="Proteomes" id="UP000486351"/>
    </source>
</evidence>
<dbReference type="EMBL" id="QXGC01001485">
    <property type="protein sequence ID" value="KAE9201950.1"/>
    <property type="molecule type" value="Genomic_DNA"/>
</dbReference>
<dbReference type="EMBL" id="QXGA01001467">
    <property type="protein sequence ID" value="KAE9118274.1"/>
    <property type="molecule type" value="Genomic_DNA"/>
</dbReference>
<dbReference type="EMBL" id="QXGF01001548">
    <property type="protein sequence ID" value="KAE8929257.1"/>
    <property type="molecule type" value="Genomic_DNA"/>
</dbReference>
<evidence type="ECO:0000313" key="2">
    <source>
        <dbReference type="EMBL" id="KAE8929257.1"/>
    </source>
</evidence>
<evidence type="ECO:0008006" key="22">
    <source>
        <dbReference type="Google" id="ProtNLM"/>
    </source>
</evidence>
<evidence type="ECO:0000313" key="18">
    <source>
        <dbReference type="Proteomes" id="UP000460718"/>
    </source>
</evidence>
<dbReference type="Proteomes" id="UP000440732">
    <property type="component" value="Unassembled WGS sequence"/>
</dbReference>
<organism evidence="3 18">
    <name type="scientific">Phytophthora fragariae</name>
    <dbReference type="NCBI Taxonomy" id="53985"/>
    <lineage>
        <taxon>Eukaryota</taxon>
        <taxon>Sar</taxon>
        <taxon>Stramenopiles</taxon>
        <taxon>Oomycota</taxon>
        <taxon>Peronosporomycetes</taxon>
        <taxon>Peronosporales</taxon>
        <taxon>Peronosporaceae</taxon>
        <taxon>Phytophthora</taxon>
    </lineage>
</organism>
<dbReference type="Proteomes" id="UP000429523">
    <property type="component" value="Unassembled WGS sequence"/>
</dbReference>
<evidence type="ECO:0000313" key="15">
    <source>
        <dbReference type="Proteomes" id="UP000440367"/>
    </source>
</evidence>
<protein>
    <recommendedName>
        <fullName evidence="22">RxLR effector protein</fullName>
    </recommendedName>
</protein>
<keyword evidence="13" id="KW-1185">Reference proteome</keyword>
<name>A0A6A3J925_9STRA</name>
<dbReference type="EMBL" id="QXGB01001527">
    <property type="protein sequence ID" value="KAE9189332.1"/>
    <property type="molecule type" value="Genomic_DNA"/>
</dbReference>
<proteinExistence type="predicted"/>
<dbReference type="EMBL" id="QXFW01001473">
    <property type="protein sequence ID" value="KAE8990247.1"/>
    <property type="molecule type" value="Genomic_DNA"/>
</dbReference>
<evidence type="ECO:0000313" key="14">
    <source>
        <dbReference type="Proteomes" id="UP000437068"/>
    </source>
</evidence>